<protein>
    <recommendedName>
        <fullName evidence="4">DUF3263 domain-containing protein</fullName>
    </recommendedName>
</protein>
<feature type="region of interest" description="Disordered" evidence="1">
    <location>
        <begin position="1"/>
        <end position="25"/>
    </location>
</feature>
<evidence type="ECO:0000313" key="2">
    <source>
        <dbReference type="EMBL" id="OXR45592.1"/>
    </source>
</evidence>
<comment type="caution">
    <text evidence="2">The sequence shown here is derived from an EMBL/GenBank/DDBJ whole genome shotgun (WGS) entry which is preliminary data.</text>
</comment>
<dbReference type="Proteomes" id="UP000215506">
    <property type="component" value="Unassembled WGS sequence"/>
</dbReference>
<evidence type="ECO:0000313" key="3">
    <source>
        <dbReference type="Proteomes" id="UP000215506"/>
    </source>
</evidence>
<dbReference type="EMBL" id="NGAF01000003">
    <property type="protein sequence ID" value="OXR45592.1"/>
    <property type="molecule type" value="Genomic_DNA"/>
</dbReference>
<accession>A0A231H9W1</accession>
<name>A0A231H9W1_9NOCA</name>
<feature type="compositionally biased region" description="Basic and acidic residues" evidence="1">
    <location>
        <begin position="1"/>
        <end position="18"/>
    </location>
</feature>
<proteinExistence type="predicted"/>
<gene>
    <name evidence="2" type="ORF">B7C42_01884</name>
</gene>
<evidence type="ECO:0008006" key="4">
    <source>
        <dbReference type="Google" id="ProtNLM"/>
    </source>
</evidence>
<evidence type="ECO:0000256" key="1">
    <source>
        <dbReference type="SAM" id="MobiDB-lite"/>
    </source>
</evidence>
<sequence length="132" mass="15013">MNRQSSRIDTRDNHDGPFRTHAVRPGTAGPELRLVLARSARSQLEFLAARRTIDAETVPMIEFAIRWAPFGGANPGDLLVTFGIDRRRFMTLIEEGLWFRRTDDSEERRLEQRLSDALTSAWCAQDDGPTGR</sequence>
<organism evidence="2 3">
    <name type="scientific">Nocardia cerradoensis</name>
    <dbReference type="NCBI Taxonomy" id="85688"/>
    <lineage>
        <taxon>Bacteria</taxon>
        <taxon>Bacillati</taxon>
        <taxon>Actinomycetota</taxon>
        <taxon>Actinomycetes</taxon>
        <taxon>Mycobacteriales</taxon>
        <taxon>Nocardiaceae</taxon>
        <taxon>Nocardia</taxon>
    </lineage>
</organism>
<reference evidence="2 3" key="1">
    <citation type="submission" date="2017-07" db="EMBL/GenBank/DDBJ databases">
        <title>First draft Genome Sequence of Nocardia cerradoensis isolated from human infection.</title>
        <authorList>
            <person name="Carrasco G."/>
        </authorList>
    </citation>
    <scope>NUCLEOTIDE SEQUENCE [LARGE SCALE GENOMIC DNA]</scope>
    <source>
        <strain evidence="2 3">CNM20130759</strain>
    </source>
</reference>
<keyword evidence="3" id="KW-1185">Reference proteome</keyword>
<dbReference type="AlphaFoldDB" id="A0A231H9W1"/>